<feature type="repeat" description="PPR" evidence="2">
    <location>
        <begin position="634"/>
        <end position="668"/>
    </location>
</feature>
<accession>A0A176W395</accession>
<name>A0A176W395_MARPO</name>
<gene>
    <name evidence="4" type="ORF">AXG93_3857s1120</name>
</gene>
<organism evidence="4 5">
    <name type="scientific">Marchantia polymorpha subsp. ruderalis</name>
    <dbReference type="NCBI Taxonomy" id="1480154"/>
    <lineage>
        <taxon>Eukaryota</taxon>
        <taxon>Viridiplantae</taxon>
        <taxon>Streptophyta</taxon>
        <taxon>Embryophyta</taxon>
        <taxon>Marchantiophyta</taxon>
        <taxon>Marchantiopsida</taxon>
        <taxon>Marchantiidae</taxon>
        <taxon>Marchantiales</taxon>
        <taxon>Marchantiaceae</taxon>
        <taxon>Marchantia</taxon>
    </lineage>
</organism>
<dbReference type="PANTHER" id="PTHR46935">
    <property type="entry name" value="OS01G0674700 PROTEIN"/>
    <property type="match status" value="1"/>
</dbReference>
<dbReference type="InterPro" id="IPR044645">
    <property type="entry name" value="DG1/EMB2279-like"/>
</dbReference>
<dbReference type="SUPFAM" id="SSF48452">
    <property type="entry name" value="TPR-like"/>
    <property type="match status" value="1"/>
</dbReference>
<dbReference type="Pfam" id="PF23276">
    <property type="entry name" value="TPR_24"/>
    <property type="match status" value="1"/>
</dbReference>
<dbReference type="NCBIfam" id="TIGR00756">
    <property type="entry name" value="PPR"/>
    <property type="match status" value="5"/>
</dbReference>
<evidence type="ECO:0000313" key="5">
    <source>
        <dbReference type="Proteomes" id="UP000077202"/>
    </source>
</evidence>
<dbReference type="InterPro" id="IPR002885">
    <property type="entry name" value="PPR_rpt"/>
</dbReference>
<feature type="domain" description="Pentatricopeptide repeat-containing protein-mitochondrial" evidence="3">
    <location>
        <begin position="465"/>
        <end position="562"/>
    </location>
</feature>
<proteinExistence type="predicted"/>
<evidence type="ECO:0000259" key="3">
    <source>
        <dbReference type="Pfam" id="PF23276"/>
    </source>
</evidence>
<dbReference type="EMBL" id="LVLJ01001867">
    <property type="protein sequence ID" value="OAE27514.1"/>
    <property type="molecule type" value="Genomic_DNA"/>
</dbReference>
<feature type="repeat" description="PPR" evidence="2">
    <location>
        <begin position="495"/>
        <end position="529"/>
    </location>
</feature>
<dbReference type="Gene3D" id="1.25.40.10">
    <property type="entry name" value="Tetratricopeptide repeat domain"/>
    <property type="match status" value="4"/>
</dbReference>
<evidence type="ECO:0000256" key="1">
    <source>
        <dbReference type="ARBA" id="ARBA00022737"/>
    </source>
</evidence>
<feature type="repeat" description="PPR" evidence="2">
    <location>
        <begin position="460"/>
        <end position="494"/>
    </location>
</feature>
<evidence type="ECO:0000313" key="4">
    <source>
        <dbReference type="EMBL" id="OAE27514.1"/>
    </source>
</evidence>
<dbReference type="GO" id="GO:0009507">
    <property type="term" value="C:chloroplast"/>
    <property type="evidence" value="ECO:0007669"/>
    <property type="project" value="TreeGrafter"/>
</dbReference>
<dbReference type="Proteomes" id="UP000077202">
    <property type="component" value="Unassembled WGS sequence"/>
</dbReference>
<dbReference type="Pfam" id="PF01535">
    <property type="entry name" value="PPR"/>
    <property type="match status" value="2"/>
</dbReference>
<dbReference type="PROSITE" id="PS51375">
    <property type="entry name" value="PPR"/>
    <property type="match status" value="5"/>
</dbReference>
<dbReference type="Pfam" id="PF13812">
    <property type="entry name" value="PPR_3"/>
    <property type="match status" value="1"/>
</dbReference>
<dbReference type="GO" id="GO:0009658">
    <property type="term" value="P:chloroplast organization"/>
    <property type="evidence" value="ECO:0007669"/>
    <property type="project" value="InterPro"/>
</dbReference>
<dbReference type="PANTHER" id="PTHR46935:SF2">
    <property type="entry name" value="PENTACOTRIPEPTIDE-REPEAT REGION OF PRORP DOMAIN-CONTAINING PROTEIN"/>
    <property type="match status" value="1"/>
</dbReference>
<reference evidence="4" key="1">
    <citation type="submission" date="2016-03" db="EMBL/GenBank/DDBJ databases">
        <title>Mechanisms controlling the formation of the plant cell surface in tip-growing cells are functionally conserved among land plants.</title>
        <authorList>
            <person name="Honkanen S."/>
            <person name="Jones V.A."/>
            <person name="Morieri G."/>
            <person name="Champion C."/>
            <person name="Hetherington A.J."/>
            <person name="Kelly S."/>
            <person name="Saint-Marcoux D."/>
            <person name="Proust H."/>
            <person name="Prescott H."/>
            <person name="Dolan L."/>
        </authorList>
    </citation>
    <scope>NUCLEOTIDE SEQUENCE [LARGE SCALE GENOMIC DNA]</scope>
    <source>
        <tissue evidence="4">Whole gametophyte</tissue>
    </source>
</reference>
<feature type="repeat" description="PPR" evidence="2">
    <location>
        <begin position="530"/>
        <end position="564"/>
    </location>
</feature>
<sequence>MAPSASLQFLSFSSSVGTLQRSLSANFLPQASTSSLRLHTCRCNSEELSPKELHHLRKKKERKVLRKMKKVMLEEKRLEELARLPVVRPNYAIARFESSKPLEGWNKPRKKKTAATNQHTAELALPESGQENSSEETWSSTWSEFEAVYEDRVRSTIVGYGVSSQTDQIERQASGFIENQESQEYVLHSVADRNVFEIDGEIKDRKAEAVNGETDNSSRDALGFPYNLLDKQDRIFSEDEDTSFKDLDNFSSGNVVEEERTQFRRKTARVEIGQRNGVPIYLSAEDDDGRDRRKMRRDDMNETKQLEWLAKQLNNVGTRTDGVHFSRLMRSGGLKITDGRAVVLLQMLGARGNWRRAMQVVQWLSTRNQYPQTKSRYVFTTLLAVLGKTRRPFEALKVFKTMLEETSIYPDMAAYHSIAVTLGQAGFLEELLDLIPSLRKGPRSTKYLLNLKNHGALSPDIIIFNAVLNACVSHKDWKCALWVLDEIRREKLHPNSASYGLAIEVMVKAGKLNLAFETLEIMEQSGCYPNSLTYKVLVEGLGRARKPDAAVALVKRMEQRGMVATSGVYFALASTLCMSGQWKEAVLQVGRLAELSDRPLVATYTGLITACEKAGHWEDAISVFQYMQQVCAPNIGTYNVMIALYGRHNLFREAKRLYDRLKLGRLSPRKMYKSAALLAPDMFTYDAMLGACAVCSEWESLESTYQEMLSQGYELTSKRHTWILEALSKSGKHDLVEAMFTRILSKNETVPSEIYRIITCSCILVRRDEEAFSYLAEMVKQGMSISSKQLQKFQEVACSLADDEREEFLNLLDQLQVSGDFPFEASGKPVTGSDQSSFNNRNTYQELQASMMTHERGRTSYRREATTFIMDRNAVAHSTVASKTVRADFVSAERNKDVDISNYPAQKKKKVKVKKPVYKPDPELPDWELLWTAADHVQRDLPDSSLCE</sequence>
<keyword evidence="5" id="KW-1185">Reference proteome</keyword>
<dbReference type="InterPro" id="IPR011990">
    <property type="entry name" value="TPR-like_helical_dom_sf"/>
</dbReference>
<protein>
    <recommendedName>
        <fullName evidence="3">Pentatricopeptide repeat-containing protein-mitochondrial domain-containing protein</fullName>
    </recommendedName>
</protein>
<dbReference type="AlphaFoldDB" id="A0A176W395"/>
<keyword evidence="1" id="KW-0677">Repeat</keyword>
<feature type="repeat" description="PPR" evidence="2">
    <location>
        <begin position="681"/>
        <end position="715"/>
    </location>
</feature>
<evidence type="ECO:0000256" key="2">
    <source>
        <dbReference type="PROSITE-ProRule" id="PRU00708"/>
    </source>
</evidence>
<comment type="caution">
    <text evidence="4">The sequence shown here is derived from an EMBL/GenBank/DDBJ whole genome shotgun (WGS) entry which is preliminary data.</text>
</comment>
<dbReference type="InterPro" id="IPR057027">
    <property type="entry name" value="TPR_mt"/>
</dbReference>